<sequence length="347" mass="38902">MGQFWKRWFTREEPKERPRFGVVLPWPNETAEEPAQPVPALSSADVQDWFYRLVLGMPGSETQELRPPEQVMLKRLDELCGGDRFDISSLPRLPEVLPQLLRLLKSESADGTKVAKLISRDPVLVGEVMRVSRSAHYRTARAISSLQHAVVLLGHDGLRQMVTQHVMKPILQASAGMLGHAAGQRLWDHAERCAHASMYLAKGHGDPFEAYLAGVVCNAGVGAMVRVFDQEAPPTLGVFSRSFLISFMSMANHLTLRAARHWELPPNVIEALRERLEARSRAPVTELGNALLAADHLSMIQMLAENHVIDRSTLPAQNRPDRLPDVLVERAQQELRRVFRQNEGYVG</sequence>
<proteinExistence type="predicted"/>
<protein>
    <submittedName>
        <fullName evidence="2">HDOD domain-containing protein</fullName>
    </submittedName>
</protein>
<evidence type="ECO:0000313" key="3">
    <source>
        <dbReference type="Proteomes" id="UP000651010"/>
    </source>
</evidence>
<dbReference type="PANTHER" id="PTHR33525:SF6">
    <property type="entry name" value="HDOD DOMAIN-CONTAINING PROTEIN"/>
    <property type="match status" value="1"/>
</dbReference>
<dbReference type="PROSITE" id="PS51833">
    <property type="entry name" value="HDOD"/>
    <property type="match status" value="1"/>
</dbReference>
<reference evidence="2 3" key="1">
    <citation type="submission" date="2020-09" db="EMBL/GenBank/DDBJ databases">
        <title>Dyella sp. 7MK23 isolated from forest soil.</title>
        <authorList>
            <person name="Fu J."/>
        </authorList>
    </citation>
    <scope>NUCLEOTIDE SEQUENCE [LARGE SCALE GENOMIC DNA]</scope>
    <source>
        <strain evidence="2 3">7MK23</strain>
    </source>
</reference>
<dbReference type="Pfam" id="PF08668">
    <property type="entry name" value="HDOD"/>
    <property type="match status" value="1"/>
</dbReference>
<accession>A0ABR9G684</accession>
<evidence type="ECO:0000313" key="2">
    <source>
        <dbReference type="EMBL" id="MBE1159554.1"/>
    </source>
</evidence>
<dbReference type="PANTHER" id="PTHR33525">
    <property type="match status" value="1"/>
</dbReference>
<dbReference type="InterPro" id="IPR013976">
    <property type="entry name" value="HDOD"/>
</dbReference>
<dbReference type="InterPro" id="IPR052340">
    <property type="entry name" value="RNase_Y/CdgJ"/>
</dbReference>
<dbReference type="EMBL" id="JACZZA010000001">
    <property type="protein sequence ID" value="MBE1159554.1"/>
    <property type="molecule type" value="Genomic_DNA"/>
</dbReference>
<gene>
    <name evidence="2" type="ORF">IGX34_04095</name>
</gene>
<evidence type="ECO:0000259" key="1">
    <source>
        <dbReference type="PROSITE" id="PS51833"/>
    </source>
</evidence>
<dbReference type="SUPFAM" id="SSF109604">
    <property type="entry name" value="HD-domain/PDEase-like"/>
    <property type="match status" value="1"/>
</dbReference>
<comment type="caution">
    <text evidence="2">The sequence shown here is derived from an EMBL/GenBank/DDBJ whole genome shotgun (WGS) entry which is preliminary data.</text>
</comment>
<organism evidence="2 3">
    <name type="scientific">Dyella acidiphila</name>
    <dbReference type="NCBI Taxonomy" id="2775866"/>
    <lineage>
        <taxon>Bacteria</taxon>
        <taxon>Pseudomonadati</taxon>
        <taxon>Pseudomonadota</taxon>
        <taxon>Gammaproteobacteria</taxon>
        <taxon>Lysobacterales</taxon>
        <taxon>Rhodanobacteraceae</taxon>
        <taxon>Dyella</taxon>
    </lineage>
</organism>
<dbReference type="RefSeq" id="WP_192554372.1">
    <property type="nucleotide sequence ID" value="NZ_JACZZA010000001.1"/>
</dbReference>
<dbReference type="Proteomes" id="UP000651010">
    <property type="component" value="Unassembled WGS sequence"/>
</dbReference>
<name>A0ABR9G684_9GAMM</name>
<keyword evidence="3" id="KW-1185">Reference proteome</keyword>
<dbReference type="Gene3D" id="1.10.3210.10">
    <property type="entry name" value="Hypothetical protein af1432"/>
    <property type="match status" value="1"/>
</dbReference>
<feature type="domain" description="HDOD" evidence="1">
    <location>
        <begin position="90"/>
        <end position="278"/>
    </location>
</feature>